<evidence type="ECO:0000313" key="2">
    <source>
        <dbReference type="EMBL" id="RRT56626.1"/>
    </source>
</evidence>
<feature type="non-terminal residue" evidence="2">
    <location>
        <position position="1"/>
    </location>
</feature>
<accession>A0A426YY09</accession>
<evidence type="ECO:0008006" key="4">
    <source>
        <dbReference type="Google" id="ProtNLM"/>
    </source>
</evidence>
<evidence type="ECO:0000313" key="3">
    <source>
        <dbReference type="Proteomes" id="UP000287651"/>
    </source>
</evidence>
<reference evidence="2 3" key="1">
    <citation type="journal article" date="2014" name="Agronomy (Basel)">
        <title>A Draft Genome Sequence for Ensete ventricosum, the Drought-Tolerant Tree Against Hunger.</title>
        <authorList>
            <person name="Harrison J."/>
            <person name="Moore K.A."/>
            <person name="Paszkiewicz K."/>
            <person name="Jones T."/>
            <person name="Grant M."/>
            <person name="Ambacheew D."/>
            <person name="Muzemil S."/>
            <person name="Studholme D.J."/>
        </authorList>
    </citation>
    <scope>NUCLEOTIDE SEQUENCE [LARGE SCALE GENOMIC DNA]</scope>
</reference>
<name>A0A426YY09_ENSVE</name>
<dbReference type="AlphaFoldDB" id="A0A426YY09"/>
<feature type="transmembrane region" description="Helical" evidence="1">
    <location>
        <begin position="82"/>
        <end position="104"/>
    </location>
</feature>
<gene>
    <name evidence="2" type="ORF">B296_00033587</name>
</gene>
<proteinExistence type="predicted"/>
<comment type="caution">
    <text evidence="2">The sequence shown here is derived from an EMBL/GenBank/DDBJ whole genome shotgun (WGS) entry which is preliminary data.</text>
</comment>
<evidence type="ECO:0000256" key="1">
    <source>
        <dbReference type="SAM" id="Phobius"/>
    </source>
</evidence>
<keyword evidence="1" id="KW-0812">Transmembrane</keyword>
<keyword evidence="1" id="KW-1133">Transmembrane helix</keyword>
<dbReference type="Proteomes" id="UP000287651">
    <property type="component" value="Unassembled WGS sequence"/>
</dbReference>
<keyword evidence="1" id="KW-0472">Membrane</keyword>
<dbReference type="EMBL" id="AMZH03009542">
    <property type="protein sequence ID" value="RRT56626.1"/>
    <property type="molecule type" value="Genomic_DNA"/>
</dbReference>
<protein>
    <recommendedName>
        <fullName evidence="4">Glutamine amidotransferase domain-containing protein</fullName>
    </recommendedName>
</protein>
<organism evidence="2 3">
    <name type="scientific">Ensete ventricosum</name>
    <name type="common">Abyssinian banana</name>
    <name type="synonym">Musa ensete</name>
    <dbReference type="NCBI Taxonomy" id="4639"/>
    <lineage>
        <taxon>Eukaryota</taxon>
        <taxon>Viridiplantae</taxon>
        <taxon>Streptophyta</taxon>
        <taxon>Embryophyta</taxon>
        <taxon>Tracheophyta</taxon>
        <taxon>Spermatophyta</taxon>
        <taxon>Magnoliopsida</taxon>
        <taxon>Liliopsida</taxon>
        <taxon>Zingiberales</taxon>
        <taxon>Musaceae</taxon>
        <taxon>Ensete</taxon>
    </lineage>
</organism>
<sequence length="175" mass="19168">NHYAKDRKLRLSSSVISMSLTCTSPCLLSSDPQCESPSPRSDPPSLFPWRRPLSFPSRLNSGSLPEPYTALAVSSHPTPRPFLLLHLWVRGAPSIFGIIFYVWLSVSCPFDLGVHGLGLRRVGLALGRSRSMVARSSVVAGVKSRAVAVANARDSRPIVVIDNYDSFTYNLCQVL</sequence>